<evidence type="ECO:0000313" key="3">
    <source>
        <dbReference type="EMBL" id="VFJ53460.1"/>
    </source>
</evidence>
<proteinExistence type="predicted"/>
<dbReference type="AlphaFoldDB" id="A0A450RXR8"/>
<dbReference type="EMBL" id="CAADEY010000007">
    <property type="protein sequence ID" value="VFJ44006.1"/>
    <property type="molecule type" value="Genomic_DNA"/>
</dbReference>
<evidence type="ECO:0000259" key="1">
    <source>
        <dbReference type="Pfam" id="PF01850"/>
    </source>
</evidence>
<dbReference type="Gene3D" id="3.40.50.1010">
    <property type="entry name" value="5'-nuclease"/>
    <property type="match status" value="1"/>
</dbReference>
<accession>A0A450RXR8</accession>
<sequence>MLIYLDNCCLQRPLDDRSQSRINREAEAILAVLDLIESGAVRLLSSQVIEWEIRRIPDWKRRHRDHAMEVISLADTVATVSGAAYRKAKELASSGVDAMDALHAAVAIDYHADYFCTADDRFLKRLKALRRRRALDWGLLPCFVSPLELATEVIPR</sequence>
<dbReference type="EMBL" id="CAADEX010000042">
    <property type="protein sequence ID" value="VFJ53460.1"/>
    <property type="molecule type" value="Genomic_DNA"/>
</dbReference>
<dbReference type="InterPro" id="IPR029060">
    <property type="entry name" value="PIN-like_dom_sf"/>
</dbReference>
<evidence type="ECO:0000313" key="2">
    <source>
        <dbReference type="EMBL" id="VFJ44006.1"/>
    </source>
</evidence>
<dbReference type="InterPro" id="IPR002716">
    <property type="entry name" value="PIN_dom"/>
</dbReference>
<name>A0A450RXR8_9GAMM</name>
<dbReference type="Pfam" id="PF01850">
    <property type="entry name" value="PIN"/>
    <property type="match status" value="1"/>
</dbReference>
<organism evidence="2">
    <name type="scientific">Candidatus Kentrum sp. DK</name>
    <dbReference type="NCBI Taxonomy" id="2126562"/>
    <lineage>
        <taxon>Bacteria</taxon>
        <taxon>Pseudomonadati</taxon>
        <taxon>Pseudomonadota</taxon>
        <taxon>Gammaproteobacteria</taxon>
        <taxon>Candidatus Kentrum</taxon>
    </lineage>
</organism>
<gene>
    <name evidence="3" type="ORF">BECKDK2373B_GA0170837_104226</name>
    <name evidence="2" type="ORF">BECKDK2373C_GA0170839_100727</name>
</gene>
<protein>
    <submittedName>
        <fullName evidence="2">PIN domain-containing protein</fullName>
    </submittedName>
</protein>
<reference evidence="2" key="1">
    <citation type="submission" date="2019-02" db="EMBL/GenBank/DDBJ databases">
        <authorList>
            <person name="Gruber-Vodicka R. H."/>
            <person name="Seah K. B. B."/>
        </authorList>
    </citation>
    <scope>NUCLEOTIDE SEQUENCE</scope>
    <source>
        <strain evidence="2">BECK_DK161</strain>
        <strain evidence="3">BECK_DK47</strain>
    </source>
</reference>
<dbReference type="SUPFAM" id="SSF88723">
    <property type="entry name" value="PIN domain-like"/>
    <property type="match status" value="1"/>
</dbReference>
<feature type="domain" description="PIN" evidence="1">
    <location>
        <begin position="30"/>
        <end position="124"/>
    </location>
</feature>